<evidence type="ECO:0000256" key="7">
    <source>
        <dbReference type="ARBA" id="ARBA00023027"/>
    </source>
</evidence>
<evidence type="ECO:0000256" key="1">
    <source>
        <dbReference type="ARBA" id="ARBA00001962"/>
    </source>
</evidence>
<evidence type="ECO:0000256" key="5">
    <source>
        <dbReference type="ARBA" id="ARBA00023004"/>
    </source>
</evidence>
<keyword evidence="5" id="KW-0408">Iron</keyword>
<keyword evidence="4" id="KW-0560">Oxidoreductase</keyword>
<keyword evidence="9" id="KW-0223">Dioxygenase</keyword>
<evidence type="ECO:0000313" key="9">
    <source>
        <dbReference type="EMBL" id="QTD57270.1"/>
    </source>
</evidence>
<dbReference type="Proteomes" id="UP000663923">
    <property type="component" value="Chromosome"/>
</dbReference>
<accession>A0ABX7TA40</accession>
<dbReference type="EMBL" id="CP071794">
    <property type="protein sequence ID" value="QTD57270.1"/>
    <property type="molecule type" value="Genomic_DNA"/>
</dbReference>
<name>A0ABX7TA40_9SPHN</name>
<dbReference type="InterPro" id="IPR015879">
    <property type="entry name" value="Ring_hydroxy_dOase_asu_C_dom"/>
</dbReference>
<dbReference type="InterPro" id="IPR015881">
    <property type="entry name" value="ARHD_Rieske_2Fe_2S"/>
</dbReference>
<evidence type="ECO:0000259" key="8">
    <source>
        <dbReference type="PROSITE" id="PS51296"/>
    </source>
</evidence>
<dbReference type="RefSeq" id="WP_207989611.1">
    <property type="nucleotide sequence ID" value="NZ_CP071794.1"/>
</dbReference>
<feature type="domain" description="Rieske" evidence="8">
    <location>
        <begin position="64"/>
        <end position="171"/>
    </location>
</feature>
<dbReference type="SUPFAM" id="SSF50022">
    <property type="entry name" value="ISP domain"/>
    <property type="match status" value="1"/>
</dbReference>
<dbReference type="Gene3D" id="3.90.380.10">
    <property type="entry name" value="Naphthalene 1,2-dioxygenase Alpha Subunit, Chain A, domain 1"/>
    <property type="match status" value="1"/>
</dbReference>
<dbReference type="GO" id="GO:0051213">
    <property type="term" value="F:dioxygenase activity"/>
    <property type="evidence" value="ECO:0007669"/>
    <property type="project" value="UniProtKB-KW"/>
</dbReference>
<dbReference type="PANTHER" id="PTHR43756:SF5">
    <property type="entry name" value="CHOLINE MONOOXYGENASE, CHLOROPLASTIC"/>
    <property type="match status" value="1"/>
</dbReference>
<dbReference type="SUPFAM" id="SSF55961">
    <property type="entry name" value="Bet v1-like"/>
    <property type="match status" value="1"/>
</dbReference>
<dbReference type="PROSITE" id="PS00570">
    <property type="entry name" value="RING_HYDROXYL_ALPHA"/>
    <property type="match status" value="1"/>
</dbReference>
<dbReference type="Pfam" id="PF00355">
    <property type="entry name" value="Rieske"/>
    <property type="match status" value="1"/>
</dbReference>
<keyword evidence="6" id="KW-0411">Iron-sulfur</keyword>
<dbReference type="PANTHER" id="PTHR43756">
    <property type="entry name" value="CHOLINE MONOOXYGENASE, CHLOROPLASTIC"/>
    <property type="match status" value="1"/>
</dbReference>
<reference evidence="9 10" key="1">
    <citation type="submission" date="2021-03" db="EMBL/GenBank/DDBJ databases">
        <title>Complete genome of Parasphingorhabdus_sp.JHSY0214.</title>
        <authorList>
            <person name="Yoo J.H."/>
            <person name="Bae J.W."/>
        </authorList>
    </citation>
    <scope>NUCLEOTIDE SEQUENCE [LARGE SCALE GENOMIC DNA]</scope>
    <source>
        <strain evidence="9 10">JHSY0214</strain>
    </source>
</reference>
<dbReference type="CDD" id="cd03469">
    <property type="entry name" value="Rieske_RO_Alpha_N"/>
    <property type="match status" value="1"/>
</dbReference>
<dbReference type="Gene3D" id="2.102.10.10">
    <property type="entry name" value="Rieske [2Fe-2S] iron-sulphur domain"/>
    <property type="match status" value="1"/>
</dbReference>
<keyword evidence="10" id="KW-1185">Reference proteome</keyword>
<evidence type="ECO:0000256" key="4">
    <source>
        <dbReference type="ARBA" id="ARBA00023002"/>
    </source>
</evidence>
<sequence length="452" mass="51412">MPKRAENGPRPTVAEMLEIDSRPVPEVLLDQGEAQVDQRPIPKERYFSPDYCEQEFRKLWSQAWQMVCRLEDIPNKGDYTVYEIGDESLLVVRLGPEEVRAHHNVCLHRGRTLREEDGQARDFRCPFHGFAWNIDGSCKFIPNKWDFDHINKEAFFLPEALVSIWEGFVFVNFDEQAESLDQFLDIVPQAYRTRGWSLGDRTKTVHIRKINRCNWKVALEAFIESFHVTATHSSAAPFLGDANTQYDVWENSKHTRMIAPRGLHSPNSKPISDVEVFRAALRGSLGDAADDVKLPDGLENPRAAIGDARRRSLVEAGLDIAEEATDSELIDTIHYHIFPNLVCWAGWGAYLVYRFLPYEKDPDMSVMDIMFLDPTGEPGERIEPQIIGPDESHHTAPQLGGFAPVFDEDSGNLAALQKGLKAMKGKGPVTANYQEARIRHFHEILEEYIPDV</sequence>
<keyword evidence="3" id="KW-0479">Metal-binding</keyword>
<dbReference type="InterPro" id="IPR036922">
    <property type="entry name" value="Rieske_2Fe-2S_sf"/>
</dbReference>
<gene>
    <name evidence="9" type="ORF">J4G78_06970</name>
</gene>
<comment type="cofactor">
    <cofactor evidence="1">
        <name>Fe cation</name>
        <dbReference type="ChEBI" id="CHEBI:24875"/>
    </cofactor>
</comment>
<keyword evidence="7" id="KW-0520">NAD</keyword>
<protein>
    <submittedName>
        <fullName evidence="9">Aromatic ring-hydroxylating dioxygenase subunit alpha</fullName>
    </submittedName>
</protein>
<dbReference type="Pfam" id="PF00848">
    <property type="entry name" value="Ring_hydroxyl_A"/>
    <property type="match status" value="1"/>
</dbReference>
<evidence type="ECO:0000256" key="3">
    <source>
        <dbReference type="ARBA" id="ARBA00022723"/>
    </source>
</evidence>
<dbReference type="InterPro" id="IPR017941">
    <property type="entry name" value="Rieske_2Fe-2S"/>
</dbReference>
<evidence type="ECO:0000256" key="6">
    <source>
        <dbReference type="ARBA" id="ARBA00023014"/>
    </source>
</evidence>
<dbReference type="InterPro" id="IPR001663">
    <property type="entry name" value="Rng_hydr_dOase-A"/>
</dbReference>
<organism evidence="9 10">
    <name type="scientific">Parasphingorhabdus cellanae</name>
    <dbReference type="NCBI Taxonomy" id="2806553"/>
    <lineage>
        <taxon>Bacteria</taxon>
        <taxon>Pseudomonadati</taxon>
        <taxon>Pseudomonadota</taxon>
        <taxon>Alphaproteobacteria</taxon>
        <taxon>Sphingomonadales</taxon>
        <taxon>Sphingomonadaceae</taxon>
        <taxon>Parasphingorhabdus</taxon>
    </lineage>
</organism>
<dbReference type="CDD" id="cd08882">
    <property type="entry name" value="RHO_alpha_C_MupW-like"/>
    <property type="match status" value="1"/>
</dbReference>
<proteinExistence type="predicted"/>
<dbReference type="PRINTS" id="PR00090">
    <property type="entry name" value="RNGDIOXGNASE"/>
</dbReference>
<evidence type="ECO:0000313" key="10">
    <source>
        <dbReference type="Proteomes" id="UP000663923"/>
    </source>
</evidence>
<dbReference type="PROSITE" id="PS51296">
    <property type="entry name" value="RIESKE"/>
    <property type="match status" value="1"/>
</dbReference>
<evidence type="ECO:0000256" key="2">
    <source>
        <dbReference type="ARBA" id="ARBA00022714"/>
    </source>
</evidence>
<keyword evidence="2" id="KW-0001">2Fe-2S</keyword>